<dbReference type="Proteomes" id="UP000642125">
    <property type="component" value="Unassembled WGS sequence"/>
</dbReference>
<feature type="compositionally biased region" description="Pro residues" evidence="2">
    <location>
        <begin position="26"/>
        <end position="35"/>
    </location>
</feature>
<dbReference type="SUPFAM" id="SSF53067">
    <property type="entry name" value="Actin-like ATPase domain"/>
    <property type="match status" value="2"/>
</dbReference>
<dbReference type="PANTHER" id="PTHR18964:SF149">
    <property type="entry name" value="BIFUNCTIONAL UDP-N-ACETYLGLUCOSAMINE 2-EPIMERASE_N-ACETYLMANNOSAMINE KINASE"/>
    <property type="match status" value="1"/>
</dbReference>
<dbReference type="PANTHER" id="PTHR18964">
    <property type="entry name" value="ROK (REPRESSOR, ORF, KINASE) FAMILY"/>
    <property type="match status" value="1"/>
</dbReference>
<dbReference type="InterPro" id="IPR000600">
    <property type="entry name" value="ROK"/>
</dbReference>
<name>A0A919P959_9CELL</name>
<comment type="caution">
    <text evidence="3">The sequence shown here is derived from an EMBL/GenBank/DDBJ whole genome shotgun (WGS) entry which is preliminary data.</text>
</comment>
<accession>A0A919P959</accession>
<sequence>MNLYAAPARVNRVTDPSTARAAEPAAAPPAVPRAAPPAAARAVARRSPARQGSLREHNLALVLRHVLDAAGPAPGEGDPAGAPPSRADVATATGLTRGAVSALVDLLIGARLVAELPPAATARAGRPAVPLVPASGTVVGLGAEVNVDYVGVRALDLAGEVLAHRETRGDFRHSDPARVLAVLAGLVGEVRAALPGAARLAGLCLALPGLVDRGTGPLRLAPNLGWRDVDVVALLARHPEVDGLRVRLANEANLAARAEARAGAAGPSFLYVSGEVGIGAAIVLDGEVFAGRHGWSGELGHTVVDREGPVCTCGARGCLEQYAGKDALLRAAGLDVEEPVSALLDAAGAGDERSARALRSAGEALGLALANFVNLVDVERVVLGGIYAPLAPWLTDAVVAQLRTRVLAAAWEDARVGVAAGGAHAAMTGAALVVLRAVADDPAAWLPAA</sequence>
<dbReference type="AlphaFoldDB" id="A0A919P959"/>
<protein>
    <submittedName>
        <fullName evidence="3">Transcriptional regulator</fullName>
    </submittedName>
</protein>
<dbReference type="Gene3D" id="3.30.420.40">
    <property type="match status" value="2"/>
</dbReference>
<evidence type="ECO:0000313" key="3">
    <source>
        <dbReference type="EMBL" id="GIG35403.1"/>
    </source>
</evidence>
<dbReference type="InterPro" id="IPR036388">
    <property type="entry name" value="WH-like_DNA-bd_sf"/>
</dbReference>
<comment type="similarity">
    <text evidence="1">Belongs to the ROK (NagC/XylR) family.</text>
</comment>
<evidence type="ECO:0000256" key="1">
    <source>
        <dbReference type="ARBA" id="ARBA00006479"/>
    </source>
</evidence>
<dbReference type="InterPro" id="IPR043129">
    <property type="entry name" value="ATPase_NBD"/>
</dbReference>
<dbReference type="Gene3D" id="1.10.10.10">
    <property type="entry name" value="Winged helix-like DNA-binding domain superfamily/Winged helix DNA-binding domain"/>
    <property type="match status" value="1"/>
</dbReference>
<feature type="region of interest" description="Disordered" evidence="2">
    <location>
        <begin position="1"/>
        <end position="51"/>
    </location>
</feature>
<reference evidence="3" key="1">
    <citation type="submission" date="2021-01" db="EMBL/GenBank/DDBJ databases">
        <title>Whole genome shotgun sequence of Cellulomonas pakistanensis NBRC 110800.</title>
        <authorList>
            <person name="Komaki H."/>
            <person name="Tamura T."/>
        </authorList>
    </citation>
    <scope>NUCLEOTIDE SEQUENCE</scope>
    <source>
        <strain evidence="3">NBRC 110800</strain>
    </source>
</reference>
<evidence type="ECO:0000256" key="2">
    <source>
        <dbReference type="SAM" id="MobiDB-lite"/>
    </source>
</evidence>
<evidence type="ECO:0000313" key="4">
    <source>
        <dbReference type="Proteomes" id="UP000642125"/>
    </source>
</evidence>
<organism evidence="3 4">
    <name type="scientific">Cellulomonas pakistanensis</name>
    <dbReference type="NCBI Taxonomy" id="992287"/>
    <lineage>
        <taxon>Bacteria</taxon>
        <taxon>Bacillati</taxon>
        <taxon>Actinomycetota</taxon>
        <taxon>Actinomycetes</taxon>
        <taxon>Micrococcales</taxon>
        <taxon>Cellulomonadaceae</taxon>
        <taxon>Cellulomonas</taxon>
    </lineage>
</organism>
<dbReference type="Pfam" id="PF00480">
    <property type="entry name" value="ROK"/>
    <property type="match status" value="1"/>
</dbReference>
<dbReference type="EMBL" id="BONO01000004">
    <property type="protein sequence ID" value="GIG35403.1"/>
    <property type="molecule type" value="Genomic_DNA"/>
</dbReference>
<proteinExistence type="inferred from homology"/>
<dbReference type="SUPFAM" id="SSF46785">
    <property type="entry name" value="Winged helix' DNA-binding domain"/>
    <property type="match status" value="1"/>
</dbReference>
<gene>
    <name evidence="3" type="ORF">Cpa01nite_07840</name>
</gene>
<dbReference type="InterPro" id="IPR036390">
    <property type="entry name" value="WH_DNA-bd_sf"/>
</dbReference>
<keyword evidence="4" id="KW-1185">Reference proteome</keyword>